<dbReference type="AlphaFoldDB" id="A0AAV4AF64"/>
<organism evidence="1 2">
    <name type="scientific">Plakobranchus ocellatus</name>
    <dbReference type="NCBI Taxonomy" id="259542"/>
    <lineage>
        <taxon>Eukaryota</taxon>
        <taxon>Metazoa</taxon>
        <taxon>Spiralia</taxon>
        <taxon>Lophotrochozoa</taxon>
        <taxon>Mollusca</taxon>
        <taxon>Gastropoda</taxon>
        <taxon>Heterobranchia</taxon>
        <taxon>Euthyneura</taxon>
        <taxon>Panpulmonata</taxon>
        <taxon>Sacoglossa</taxon>
        <taxon>Placobranchoidea</taxon>
        <taxon>Plakobranchidae</taxon>
        <taxon>Plakobranchus</taxon>
    </lineage>
</organism>
<accession>A0AAV4AF64</accession>
<protein>
    <submittedName>
        <fullName evidence="1">Circularly permutated ras protein 1-like</fullName>
    </submittedName>
</protein>
<comment type="caution">
    <text evidence="1">The sequence shown here is derived from an EMBL/GenBank/DDBJ whole genome shotgun (WGS) entry which is preliminary data.</text>
</comment>
<proteinExistence type="predicted"/>
<dbReference type="EMBL" id="BLXT01003742">
    <property type="protein sequence ID" value="GFO04889.1"/>
    <property type="molecule type" value="Genomic_DNA"/>
</dbReference>
<name>A0AAV4AF64_9GAST</name>
<gene>
    <name evidence="1" type="ORF">PoB_003139400</name>
</gene>
<dbReference type="Proteomes" id="UP000735302">
    <property type="component" value="Unassembled WGS sequence"/>
</dbReference>
<evidence type="ECO:0000313" key="1">
    <source>
        <dbReference type="EMBL" id="GFO04889.1"/>
    </source>
</evidence>
<sequence>MKCMRVLSKSLKATRERKIMEQSINVAVMGVATMKTTATVAKSGKGKQAQQHMKQVKRMVKRGAKSSEQLEERLAFRAQAQAWDEDLTERNEYYCGPNLGDTSSKMVQQAKSSNTMQHAGIKRKMNLVRNRKIKAATKAAYYGYMDG</sequence>
<reference evidence="1 2" key="1">
    <citation type="journal article" date="2021" name="Elife">
        <title>Chloroplast acquisition without the gene transfer in kleptoplastic sea slugs, Plakobranchus ocellatus.</title>
        <authorList>
            <person name="Maeda T."/>
            <person name="Takahashi S."/>
            <person name="Yoshida T."/>
            <person name="Shimamura S."/>
            <person name="Takaki Y."/>
            <person name="Nagai Y."/>
            <person name="Toyoda A."/>
            <person name="Suzuki Y."/>
            <person name="Arimoto A."/>
            <person name="Ishii H."/>
            <person name="Satoh N."/>
            <person name="Nishiyama T."/>
            <person name="Hasebe M."/>
            <person name="Maruyama T."/>
            <person name="Minagawa J."/>
            <person name="Obokata J."/>
            <person name="Shigenobu S."/>
        </authorList>
    </citation>
    <scope>NUCLEOTIDE SEQUENCE [LARGE SCALE GENOMIC DNA]</scope>
</reference>
<evidence type="ECO:0000313" key="2">
    <source>
        <dbReference type="Proteomes" id="UP000735302"/>
    </source>
</evidence>
<keyword evidence="2" id="KW-1185">Reference proteome</keyword>